<dbReference type="CDD" id="cd00009">
    <property type="entry name" value="AAA"/>
    <property type="match status" value="1"/>
</dbReference>
<accession>A0A1Z4C131</accession>
<keyword evidence="10" id="KW-1185">Reference proteome</keyword>
<dbReference type="InterPro" id="IPR027417">
    <property type="entry name" value="P-loop_NTPase"/>
</dbReference>
<dbReference type="EMBL" id="CP022129">
    <property type="protein sequence ID" value="ASF47234.1"/>
    <property type="molecule type" value="Genomic_DNA"/>
</dbReference>
<dbReference type="InterPro" id="IPR002197">
    <property type="entry name" value="HTH_Fis"/>
</dbReference>
<dbReference type="InterPro" id="IPR058031">
    <property type="entry name" value="AAA_lid_NorR"/>
</dbReference>
<reference evidence="8 10" key="1">
    <citation type="submission" date="2017-06" db="EMBL/GenBank/DDBJ databases">
        <title>Genome Sequencing of the methanotroph Methylovulum psychrotolerants str. HV10-M2 isolated from a high-altitude environment.</title>
        <authorList>
            <person name="Mateos-Rivera A."/>
        </authorList>
    </citation>
    <scope>NUCLEOTIDE SEQUENCE [LARGE SCALE GENOMIC DNA]</scope>
    <source>
        <strain evidence="8 10">HV10_M2</strain>
    </source>
</reference>
<evidence type="ECO:0000256" key="3">
    <source>
        <dbReference type="ARBA" id="ARBA00023015"/>
    </source>
</evidence>
<evidence type="ECO:0000259" key="7">
    <source>
        <dbReference type="PROSITE" id="PS50045"/>
    </source>
</evidence>
<dbReference type="Pfam" id="PF25601">
    <property type="entry name" value="AAA_lid_14"/>
    <property type="match status" value="1"/>
</dbReference>
<evidence type="ECO:0000313" key="9">
    <source>
        <dbReference type="EMBL" id="POZ49912.1"/>
    </source>
</evidence>
<dbReference type="Gene3D" id="1.10.8.60">
    <property type="match status" value="1"/>
</dbReference>
<dbReference type="Pfam" id="PF00158">
    <property type="entry name" value="Sigma54_activat"/>
    <property type="match status" value="1"/>
</dbReference>
<dbReference type="InterPro" id="IPR025662">
    <property type="entry name" value="Sigma_54_int_dom_ATP-bd_1"/>
</dbReference>
<dbReference type="GO" id="GO:0043565">
    <property type="term" value="F:sequence-specific DNA binding"/>
    <property type="evidence" value="ECO:0007669"/>
    <property type="project" value="InterPro"/>
</dbReference>
<dbReference type="InterPro" id="IPR025944">
    <property type="entry name" value="Sigma_54_int_dom_CS"/>
</dbReference>
<evidence type="ECO:0000256" key="5">
    <source>
        <dbReference type="ARBA" id="ARBA00023159"/>
    </source>
</evidence>
<evidence type="ECO:0000256" key="2">
    <source>
        <dbReference type="ARBA" id="ARBA00022840"/>
    </source>
</evidence>
<evidence type="ECO:0000256" key="1">
    <source>
        <dbReference type="ARBA" id="ARBA00022741"/>
    </source>
</evidence>
<evidence type="ECO:0000313" key="8">
    <source>
        <dbReference type="EMBL" id="ASF47234.1"/>
    </source>
</evidence>
<dbReference type="FunFam" id="3.40.50.300:FF:000006">
    <property type="entry name" value="DNA-binding transcriptional regulator NtrC"/>
    <property type="match status" value="1"/>
</dbReference>
<dbReference type="InterPro" id="IPR009057">
    <property type="entry name" value="Homeodomain-like_sf"/>
</dbReference>
<reference evidence="9 11" key="2">
    <citation type="submission" date="2017-11" db="EMBL/GenBank/DDBJ databases">
        <title>Draft Genome Sequence of Methylobacter psychrotolerans Sph1T, an Obligate Methanotroph from Low-Temperature Environments.</title>
        <authorList>
            <person name="Oshkin I.Y."/>
            <person name="Miroshnikov K."/>
            <person name="Belova S.E."/>
            <person name="Korzhenkov A."/>
            <person name="Toshchakov S.V."/>
            <person name="Dedysh S.N."/>
        </authorList>
    </citation>
    <scope>NUCLEOTIDE SEQUENCE [LARGE SCALE GENOMIC DNA]</scope>
    <source>
        <strain evidence="9 11">Sph1</strain>
    </source>
</reference>
<feature type="domain" description="Sigma-54 factor interaction" evidence="7">
    <location>
        <begin position="7"/>
        <end position="236"/>
    </location>
</feature>
<dbReference type="Gene3D" id="3.40.50.300">
    <property type="entry name" value="P-loop containing nucleotide triphosphate hydrolases"/>
    <property type="match status" value="1"/>
</dbReference>
<dbReference type="RefSeq" id="WP_088620106.1">
    <property type="nucleotide sequence ID" value="NZ_CP022129.1"/>
</dbReference>
<evidence type="ECO:0000256" key="6">
    <source>
        <dbReference type="ARBA" id="ARBA00023163"/>
    </source>
</evidence>
<dbReference type="InterPro" id="IPR003593">
    <property type="entry name" value="AAA+_ATPase"/>
</dbReference>
<dbReference type="PROSITE" id="PS00676">
    <property type="entry name" value="SIGMA54_INTERACT_2"/>
    <property type="match status" value="1"/>
</dbReference>
<dbReference type="KEGG" id="mpsy:CEK71_14795"/>
<evidence type="ECO:0000313" key="11">
    <source>
        <dbReference type="Proteomes" id="UP000237423"/>
    </source>
</evidence>
<dbReference type="Proteomes" id="UP000197019">
    <property type="component" value="Chromosome"/>
</dbReference>
<dbReference type="GO" id="GO:0006355">
    <property type="term" value="P:regulation of DNA-templated transcription"/>
    <property type="evidence" value="ECO:0007669"/>
    <property type="project" value="InterPro"/>
</dbReference>
<dbReference type="GO" id="GO:0005524">
    <property type="term" value="F:ATP binding"/>
    <property type="evidence" value="ECO:0007669"/>
    <property type="project" value="UniProtKB-KW"/>
</dbReference>
<dbReference type="EMBL" id="PGFZ01000019">
    <property type="protein sequence ID" value="POZ49912.1"/>
    <property type="molecule type" value="Genomic_DNA"/>
</dbReference>
<keyword evidence="2" id="KW-0067">ATP-binding</keyword>
<evidence type="ECO:0000313" key="10">
    <source>
        <dbReference type="Proteomes" id="UP000197019"/>
    </source>
</evidence>
<keyword evidence="4" id="KW-0238">DNA-binding</keyword>
<keyword evidence="3" id="KW-0805">Transcription regulation</keyword>
<protein>
    <submittedName>
        <fullName evidence="8">Sigma-54-dependent Fis family transcriptional regulator</fullName>
    </submittedName>
</protein>
<organism evidence="8 10">
    <name type="scientific">Methylovulum psychrotolerans</name>
    <dbReference type="NCBI Taxonomy" id="1704499"/>
    <lineage>
        <taxon>Bacteria</taxon>
        <taxon>Pseudomonadati</taxon>
        <taxon>Pseudomonadota</taxon>
        <taxon>Gammaproteobacteria</taxon>
        <taxon>Methylococcales</taxon>
        <taxon>Methylococcaceae</taxon>
        <taxon>Methylovulum</taxon>
    </lineage>
</organism>
<keyword evidence="5" id="KW-0010">Activator</keyword>
<dbReference type="SUPFAM" id="SSF52540">
    <property type="entry name" value="P-loop containing nucleoside triphosphate hydrolases"/>
    <property type="match status" value="1"/>
</dbReference>
<dbReference type="Pfam" id="PF02954">
    <property type="entry name" value="HTH_8"/>
    <property type="match status" value="1"/>
</dbReference>
<name>A0A1Z4C131_9GAMM</name>
<proteinExistence type="predicted"/>
<dbReference type="PRINTS" id="PR01590">
    <property type="entry name" value="HTHFIS"/>
</dbReference>
<dbReference type="OrthoDB" id="9804019at2"/>
<dbReference type="Gene3D" id="1.10.10.60">
    <property type="entry name" value="Homeodomain-like"/>
    <property type="match status" value="1"/>
</dbReference>
<evidence type="ECO:0000256" key="4">
    <source>
        <dbReference type="ARBA" id="ARBA00023125"/>
    </source>
</evidence>
<dbReference type="PROSITE" id="PS00675">
    <property type="entry name" value="SIGMA54_INTERACT_1"/>
    <property type="match status" value="1"/>
</dbReference>
<dbReference type="SMART" id="SM00382">
    <property type="entry name" value="AAA"/>
    <property type="match status" value="1"/>
</dbReference>
<dbReference type="SUPFAM" id="SSF46689">
    <property type="entry name" value="Homeodomain-like"/>
    <property type="match status" value="1"/>
</dbReference>
<dbReference type="InterPro" id="IPR025943">
    <property type="entry name" value="Sigma_54_int_dom_ATP-bd_2"/>
</dbReference>
<keyword evidence="1" id="KW-0547">Nucleotide-binding</keyword>
<gene>
    <name evidence="9" type="ORF">AADEFJLK_04271</name>
    <name evidence="8" type="ORF">CEK71_14795</name>
</gene>
<dbReference type="PANTHER" id="PTHR32071">
    <property type="entry name" value="TRANSCRIPTIONAL REGULATORY PROTEIN"/>
    <property type="match status" value="1"/>
</dbReference>
<dbReference type="AlphaFoldDB" id="A0A1Z4C131"/>
<dbReference type="Proteomes" id="UP000237423">
    <property type="component" value="Unassembled WGS sequence"/>
</dbReference>
<keyword evidence="6" id="KW-0804">Transcription</keyword>
<sequence length="320" mass="34945">MDHFSAIIGQSPELDSLIRSARIAAATDVTILIKGETGTGKEVLASAIQKASPRATKKFVAINCAALPEGLIESELFGHKKGAFTGATANSPGLFQAADGGTLFLDEINSLPLVVQGKLLRFLDSGECLPVGETTAYKVNVRVIAATNSDLNDQIKAGEFRQDLYYRLNVVPIELPPLAKRSEDIEHLIKHFLKQFAAQHGIKPPQFSKPALKVLKAYKWPGNIRELRNLCERLSILLSGRTIEIDNLPSEFRVNPQANPGKNTGFILPETGLQLDSLEADLINQALSRTKGNRSQSAKLLGLSRDTLLYRMHKHGFTAN</sequence>
<dbReference type="PROSITE" id="PS00688">
    <property type="entry name" value="SIGMA54_INTERACT_3"/>
    <property type="match status" value="1"/>
</dbReference>
<dbReference type="FunFam" id="1.10.8.60:FF:000014">
    <property type="entry name" value="DNA-binding transcriptional regulator NtrC"/>
    <property type="match status" value="1"/>
</dbReference>
<dbReference type="PROSITE" id="PS50045">
    <property type="entry name" value="SIGMA54_INTERACT_4"/>
    <property type="match status" value="1"/>
</dbReference>
<dbReference type="InterPro" id="IPR002078">
    <property type="entry name" value="Sigma_54_int"/>
</dbReference>